<proteinExistence type="predicted"/>
<dbReference type="InterPro" id="IPR027405">
    <property type="entry name" value="YidB-like"/>
</dbReference>
<reference evidence="1" key="1">
    <citation type="journal article" date="2020" name="mSystems">
        <title>Genome- and Community-Level Interaction Insights into Carbon Utilization and Element Cycling Functions of Hydrothermarchaeota in Hydrothermal Sediment.</title>
        <authorList>
            <person name="Zhou Z."/>
            <person name="Liu Y."/>
            <person name="Xu W."/>
            <person name="Pan J."/>
            <person name="Luo Z.H."/>
            <person name="Li M."/>
        </authorList>
    </citation>
    <scope>NUCLEOTIDE SEQUENCE [LARGE SCALE GENOMIC DNA]</scope>
    <source>
        <strain evidence="1">HyVt-633</strain>
    </source>
</reference>
<name>A0A7C5HGJ3_9CHLB</name>
<protein>
    <submittedName>
        <fullName evidence="1">DUF937 domain-containing protein</fullName>
    </submittedName>
</protein>
<evidence type="ECO:0000313" key="1">
    <source>
        <dbReference type="EMBL" id="HHE33201.1"/>
    </source>
</evidence>
<dbReference type="InterPro" id="IPR045372">
    <property type="entry name" value="YidB"/>
</dbReference>
<accession>A0A7C5HGJ3</accession>
<dbReference type="SUPFAM" id="SSF140804">
    <property type="entry name" value="YidB-like"/>
    <property type="match status" value="1"/>
</dbReference>
<gene>
    <name evidence="1" type="ORF">ENL07_11455</name>
</gene>
<comment type="caution">
    <text evidence="1">The sequence shown here is derived from an EMBL/GenBank/DDBJ whole genome shotgun (WGS) entry which is preliminary data.</text>
</comment>
<sequence>MELSDILKLGASAILNNSDQTTNGLDSNELVSALSSLLGGGGSGGNLNLGAILSKMQQSGLGDIAASWLGNGSNAPISPEAVTNLVDSDQLAAFASQFGLSAESAKTAVASALPEMVDKASPGGSPLEGILGNIGGLGGLSDIVNKFI</sequence>
<dbReference type="EMBL" id="DRSQ01000242">
    <property type="protein sequence ID" value="HHE33201.1"/>
    <property type="molecule type" value="Genomic_DNA"/>
</dbReference>
<dbReference type="Pfam" id="PF20159">
    <property type="entry name" value="YidB"/>
    <property type="match status" value="1"/>
</dbReference>
<organism evidence="1">
    <name type="scientific">Chlorobaculum parvum</name>
    <dbReference type="NCBI Taxonomy" id="274539"/>
    <lineage>
        <taxon>Bacteria</taxon>
        <taxon>Pseudomonadati</taxon>
        <taxon>Chlorobiota</taxon>
        <taxon>Chlorobiia</taxon>
        <taxon>Chlorobiales</taxon>
        <taxon>Chlorobiaceae</taxon>
        <taxon>Chlorobaculum</taxon>
    </lineage>
</organism>
<dbReference type="Proteomes" id="UP000886058">
    <property type="component" value="Unassembled WGS sequence"/>
</dbReference>
<dbReference type="AlphaFoldDB" id="A0A7C5HGJ3"/>
<dbReference type="Gene3D" id="1.10.10.690">
    <property type="entry name" value="YidB-like"/>
    <property type="match status" value="1"/>
</dbReference>